<dbReference type="InterPro" id="IPR006179">
    <property type="entry name" value="5_nucleotidase/apyrase"/>
</dbReference>
<dbReference type="GO" id="GO:0016787">
    <property type="term" value="F:hydrolase activity"/>
    <property type="evidence" value="ECO:0007669"/>
    <property type="project" value="InterPro"/>
</dbReference>
<feature type="transmembrane region" description="Helical" evidence="3">
    <location>
        <begin position="601"/>
        <end position="630"/>
    </location>
</feature>
<evidence type="ECO:0000256" key="1">
    <source>
        <dbReference type="ARBA" id="ARBA00006654"/>
    </source>
</evidence>
<dbReference type="Proteomes" id="UP000011083">
    <property type="component" value="Unassembled WGS sequence"/>
</dbReference>
<comment type="similarity">
    <text evidence="1">Belongs to the 5'-nucleotidase family.</text>
</comment>
<dbReference type="Gene3D" id="3.90.780.10">
    <property type="entry name" value="5'-Nucleotidase, C-terminal domain"/>
    <property type="match status" value="1"/>
</dbReference>
<dbReference type="PROSITE" id="PS50018">
    <property type="entry name" value="RAS_GTPASE_ACTIV_2"/>
    <property type="match status" value="1"/>
</dbReference>
<dbReference type="KEGG" id="acan:ACA1_054520"/>
<dbReference type="EMBL" id="KB007909">
    <property type="protein sequence ID" value="ELR20706.1"/>
    <property type="molecule type" value="Genomic_DNA"/>
</dbReference>
<dbReference type="GeneID" id="14921576"/>
<feature type="chain" id="PRO_5003990828" evidence="4">
    <location>
        <begin position="22"/>
        <end position="1030"/>
    </location>
</feature>
<dbReference type="OrthoDB" id="7722975at2759"/>
<dbReference type="Gene3D" id="3.60.21.10">
    <property type="match status" value="1"/>
</dbReference>
<sequence length="1030" mass="112988">MDSRSVPLALLLLFLVLCVVGVRPAGSWSLTLVHSQDSYGAVVAVDGANNPCAPVGLSYAGGEGLGGCLGGNARREAAIAQLRSNASTNLLVVDIGNVFSGGQYFLFSYDTVLKYTLKIGYDIIKLDLYDMLVGADRFTKFVPQFTGNNTRIVSSNLVGLQDDPVTAALDIQTQTIISYDDGEKDSTDEVDALQVAVAILQNQGVNKVIVAVSNIKFVDPLLERVSGIDVVLVQRQYYANNNETGTAVGPYPVVKQMRWNQVVCIAGAGVWGAHLGQLDLEFDQYGVIQSCSGNAIPLSDAITPNATLQNEVIADYNMSLAGVKRVIGHASVNLDLNHKCWFGECGIGSWAADQFLAAGKTDMAFINGGALARAIAEGNITVEDYTRAFPYPADVITTFGLLGKHLLLALEHSVSLANETTYDISQGVGRFLQISGVKFTWNPREEVGMRIVNAWVRVAASPKVPTDPALAAKRQDELYRTTKQWELVEPERVYTATTISFLSSGLDGYSSLSDNALDLQTPGLTADSVILGGLSSGSVTLTETGRIVASAATRRTCIPPGGTLSCNDNGACLAGVCQCTAPDTSGDFCTVQTSSGSDSTLAIVLGVILPITLLLVVLAILFAVLLLGYMRYKRPKVILKEPNYQLLVWRRDSMESNEGMKMLPMRRLNLKVQSVLIEFLMDQHVAQAIGSVAHANPSSIDEVAAAMVLVHQSADKGTELIRLLLKNELLSQDDEQVLFREETPGVKAFSVFSRMVGLPFLWHTFAYPIAELEIANNVDAKSPRSNLTDSDPAPFGSIFSLATAVEINPKMMEEGQDNFVGRLQLELLVQKLFTRILDSLHQFPLYMRQLCRMLYEDMRYDHPDYIHRVLGNLIFLRFITYGLVKEQTHPQTHRTLILITKVLQNLASKNEFSDKEVFMEAMNGFIKRNVCKLEAFFDQLCAPTDDPTFGDPPTSIVPRQFKRKALTVMYQFVQAHAKEIHDELQEFPAYAVQESLERLKYLTQDRENENDGSTSDSEESEDEMPNTQKL</sequence>
<feature type="signal peptide" evidence="4">
    <location>
        <begin position="1"/>
        <end position="21"/>
    </location>
</feature>
<evidence type="ECO:0000256" key="3">
    <source>
        <dbReference type="SAM" id="Phobius"/>
    </source>
</evidence>
<dbReference type="InterPro" id="IPR001936">
    <property type="entry name" value="RasGAP_dom"/>
</dbReference>
<keyword evidence="7" id="KW-1185">Reference proteome</keyword>
<dbReference type="PRINTS" id="PR01607">
    <property type="entry name" value="APYRASEFAMLY"/>
</dbReference>
<evidence type="ECO:0000313" key="7">
    <source>
        <dbReference type="Proteomes" id="UP000011083"/>
    </source>
</evidence>
<dbReference type="STRING" id="1257118.L8H8C2"/>
<keyword evidence="3" id="KW-1133">Transmembrane helix</keyword>
<evidence type="ECO:0000256" key="2">
    <source>
        <dbReference type="SAM" id="MobiDB-lite"/>
    </source>
</evidence>
<evidence type="ECO:0000259" key="5">
    <source>
        <dbReference type="PROSITE" id="PS50018"/>
    </source>
</evidence>
<dbReference type="Gene3D" id="1.10.506.10">
    <property type="entry name" value="GTPase Activation - p120gap, domain 1"/>
    <property type="match status" value="1"/>
</dbReference>
<keyword evidence="4" id="KW-0732">Signal</keyword>
<protein>
    <submittedName>
        <fullName evidence="6">5'nucleotidase, C-terminal domain containing protein</fullName>
    </submittedName>
</protein>
<dbReference type="Gene3D" id="2.10.25.10">
    <property type="entry name" value="Laminin"/>
    <property type="match status" value="1"/>
</dbReference>
<gene>
    <name evidence="6" type="ORF">ACA1_054520</name>
</gene>
<dbReference type="AlphaFoldDB" id="L8H8C2"/>
<dbReference type="SUPFAM" id="SSF48350">
    <property type="entry name" value="GTPase activation domain, GAP"/>
    <property type="match status" value="1"/>
</dbReference>
<dbReference type="PANTHER" id="PTHR11575">
    <property type="entry name" value="5'-NUCLEOTIDASE-RELATED"/>
    <property type="match status" value="1"/>
</dbReference>
<dbReference type="SUPFAM" id="SSF56300">
    <property type="entry name" value="Metallo-dependent phosphatases"/>
    <property type="match status" value="1"/>
</dbReference>
<evidence type="ECO:0000256" key="4">
    <source>
        <dbReference type="SAM" id="SignalP"/>
    </source>
</evidence>
<reference evidence="6 7" key="1">
    <citation type="journal article" date="2013" name="Genome Biol.">
        <title>Genome of Acanthamoeba castellanii highlights extensive lateral gene transfer and early evolution of tyrosine kinase signaling.</title>
        <authorList>
            <person name="Clarke M."/>
            <person name="Lohan A.J."/>
            <person name="Liu B."/>
            <person name="Lagkouvardos I."/>
            <person name="Roy S."/>
            <person name="Zafar N."/>
            <person name="Bertelli C."/>
            <person name="Schilde C."/>
            <person name="Kianianmomeni A."/>
            <person name="Burglin T.R."/>
            <person name="Frech C."/>
            <person name="Turcotte B."/>
            <person name="Kopec K.O."/>
            <person name="Synnott J.M."/>
            <person name="Choo C."/>
            <person name="Paponov I."/>
            <person name="Finkler A."/>
            <person name="Soon Heng Tan C."/>
            <person name="Hutchins A.P."/>
            <person name="Weinmeier T."/>
            <person name="Rattei T."/>
            <person name="Chu J.S."/>
            <person name="Gimenez G."/>
            <person name="Irimia M."/>
            <person name="Rigden D.J."/>
            <person name="Fitzpatrick D.A."/>
            <person name="Lorenzo-Morales J."/>
            <person name="Bateman A."/>
            <person name="Chiu C.H."/>
            <person name="Tang P."/>
            <person name="Hegemann P."/>
            <person name="Fromm H."/>
            <person name="Raoult D."/>
            <person name="Greub G."/>
            <person name="Miranda-Saavedra D."/>
            <person name="Chen N."/>
            <person name="Nash P."/>
            <person name="Ginger M.L."/>
            <person name="Horn M."/>
            <person name="Schaap P."/>
            <person name="Caler L."/>
            <person name="Loftus B."/>
        </authorList>
    </citation>
    <scope>NUCLEOTIDE SEQUENCE [LARGE SCALE GENOMIC DNA]</scope>
    <source>
        <strain evidence="6 7">Neff</strain>
    </source>
</reference>
<dbReference type="Pfam" id="PF00616">
    <property type="entry name" value="RasGAP"/>
    <property type="match status" value="1"/>
</dbReference>
<accession>L8H8C2</accession>
<dbReference type="InterPro" id="IPR008334">
    <property type="entry name" value="5'-Nucleotdase_C"/>
</dbReference>
<dbReference type="InterPro" id="IPR036907">
    <property type="entry name" value="5'-Nucleotdase_C_sf"/>
</dbReference>
<dbReference type="PANTHER" id="PTHR11575:SF24">
    <property type="entry name" value="5'-NUCLEOTIDASE"/>
    <property type="match status" value="1"/>
</dbReference>
<dbReference type="Pfam" id="PF02872">
    <property type="entry name" value="5_nucleotid_C"/>
    <property type="match status" value="1"/>
</dbReference>
<name>L8H8C2_ACACF</name>
<dbReference type="SUPFAM" id="SSF55816">
    <property type="entry name" value="5'-nucleotidase (syn. UDP-sugar hydrolase), C-terminal domain"/>
    <property type="match status" value="1"/>
</dbReference>
<dbReference type="VEuPathDB" id="AmoebaDB:ACA1_054520"/>
<feature type="domain" description="Ras-GAP" evidence="5">
    <location>
        <begin position="699"/>
        <end position="908"/>
    </location>
</feature>
<organism evidence="6 7">
    <name type="scientific">Acanthamoeba castellanii (strain ATCC 30010 / Neff)</name>
    <dbReference type="NCBI Taxonomy" id="1257118"/>
    <lineage>
        <taxon>Eukaryota</taxon>
        <taxon>Amoebozoa</taxon>
        <taxon>Discosea</taxon>
        <taxon>Longamoebia</taxon>
        <taxon>Centramoebida</taxon>
        <taxon>Acanthamoebidae</taxon>
        <taxon>Acanthamoeba</taxon>
    </lineage>
</organism>
<evidence type="ECO:0000313" key="6">
    <source>
        <dbReference type="EMBL" id="ELR20706.1"/>
    </source>
</evidence>
<dbReference type="InterPro" id="IPR029052">
    <property type="entry name" value="Metallo-depent_PP-like"/>
</dbReference>
<keyword evidence="3" id="KW-0472">Membrane</keyword>
<proteinExistence type="inferred from homology"/>
<feature type="region of interest" description="Disordered" evidence="2">
    <location>
        <begin position="1001"/>
        <end position="1030"/>
    </location>
</feature>
<dbReference type="SMART" id="SM00323">
    <property type="entry name" value="RasGAP"/>
    <property type="match status" value="1"/>
</dbReference>
<dbReference type="GO" id="GO:0009166">
    <property type="term" value="P:nucleotide catabolic process"/>
    <property type="evidence" value="ECO:0007669"/>
    <property type="project" value="InterPro"/>
</dbReference>
<keyword evidence="3" id="KW-0812">Transmembrane</keyword>
<dbReference type="RefSeq" id="XP_004344109.1">
    <property type="nucleotide sequence ID" value="XM_004344059.1"/>
</dbReference>
<dbReference type="InterPro" id="IPR008936">
    <property type="entry name" value="Rho_GTPase_activation_prot"/>
</dbReference>